<dbReference type="Proteomes" id="UP000199448">
    <property type="component" value="Unassembled WGS sequence"/>
</dbReference>
<dbReference type="AlphaFoldDB" id="A0A1H5M4E5"/>
<dbReference type="EMBL" id="FNUG01000002">
    <property type="protein sequence ID" value="SEE83368.1"/>
    <property type="molecule type" value="Genomic_DNA"/>
</dbReference>
<dbReference type="InterPro" id="IPR014746">
    <property type="entry name" value="Gln_synth/guanido_kin_cat_dom"/>
</dbReference>
<keyword evidence="2" id="KW-1185">Reference proteome</keyword>
<keyword evidence="1" id="KW-0436">Ligase</keyword>
<name>A0A1H5M4E5_9FLAO</name>
<sequence length="416" mass="48180">MSYHLFEVYGIELEYMLVRKADLSVNPIVDQLLTKKHGSLTSDVENGAIEWSNELVAHVVEMKTNGPTADLEHLGSLFADNVREMNALLADLDTELLPTAAHPLMNPERDMKLWQHSYSKIYALYHRIFDCRGHGWSNVQSMHINLPFYDDEEFERLHAAVRLLLPIIPGLCASSPVFEGKFTGYKDARMQVYKTNQKEIPQMTGKVIPEQVFSRGDYFEKIFKPINEAIKPYDTENILDHHFLNSRGAIARFDRHAIEIRVIDLQECPKADVAIAVFLVEVLKVLVSEELVSLEDQKKWHEDELFEIFDEVVKDAEDSIVNDLPYLALFDLHKPVVVKEIWKKLYLRVKENICENYREAIEVILDQGSLSTRILRSLGPEPSEEKIREVYMELGRCLQENRMFLHLPVEPTFRKN</sequence>
<dbReference type="RefSeq" id="WP_093112824.1">
    <property type="nucleotide sequence ID" value="NZ_FNGG01000002.1"/>
</dbReference>
<dbReference type="SUPFAM" id="SSF55931">
    <property type="entry name" value="Glutamine synthetase/guanido kinase"/>
    <property type="match status" value="1"/>
</dbReference>
<reference evidence="1 2" key="1">
    <citation type="submission" date="2016-10" db="EMBL/GenBank/DDBJ databases">
        <authorList>
            <person name="de Groot N.N."/>
        </authorList>
    </citation>
    <scope>NUCLEOTIDE SEQUENCE [LARGE SCALE GENOMIC DNA]</scope>
    <source>
        <strain evidence="1 2">DSM 23553</strain>
    </source>
</reference>
<dbReference type="Gene3D" id="3.30.590.20">
    <property type="match status" value="1"/>
</dbReference>
<dbReference type="GO" id="GO:0004357">
    <property type="term" value="F:glutamate-cysteine ligase activity"/>
    <property type="evidence" value="ECO:0007669"/>
    <property type="project" value="InterPro"/>
</dbReference>
<organism evidence="1 2">
    <name type="scientific">Salinimicrobium catena</name>
    <dbReference type="NCBI Taxonomy" id="390640"/>
    <lineage>
        <taxon>Bacteria</taxon>
        <taxon>Pseudomonadati</taxon>
        <taxon>Bacteroidota</taxon>
        <taxon>Flavobacteriia</taxon>
        <taxon>Flavobacteriales</taxon>
        <taxon>Flavobacteriaceae</taxon>
        <taxon>Salinimicrobium</taxon>
    </lineage>
</organism>
<dbReference type="InterPro" id="IPR006336">
    <property type="entry name" value="GCS2"/>
</dbReference>
<dbReference type="PANTHER" id="PTHR36510:SF1">
    <property type="entry name" value="GLUTAMATE--CYSTEINE LIGASE 2-RELATED"/>
    <property type="match status" value="1"/>
</dbReference>
<dbReference type="PANTHER" id="PTHR36510">
    <property type="entry name" value="GLUTAMATE--CYSTEINE LIGASE 2-RELATED"/>
    <property type="match status" value="1"/>
</dbReference>
<evidence type="ECO:0000313" key="2">
    <source>
        <dbReference type="Proteomes" id="UP000199448"/>
    </source>
</evidence>
<gene>
    <name evidence="1" type="ORF">SAMN04488034_102523</name>
</gene>
<dbReference type="Pfam" id="PF04107">
    <property type="entry name" value="GCS2"/>
    <property type="match status" value="1"/>
</dbReference>
<protein>
    <submittedName>
        <fullName evidence="1">Carboxylate-amine ligase</fullName>
    </submittedName>
</protein>
<proteinExistence type="predicted"/>
<accession>A0A1H5M4E5</accession>
<dbReference type="InterPro" id="IPR050141">
    <property type="entry name" value="GCL_type2/YbdK_subfam"/>
</dbReference>
<evidence type="ECO:0000313" key="1">
    <source>
        <dbReference type="EMBL" id="SEE83368.1"/>
    </source>
</evidence>
<dbReference type="OrthoDB" id="9804786at2"/>
<dbReference type="STRING" id="390640.SAMN04488034_102523"/>
<dbReference type="GO" id="GO:0042398">
    <property type="term" value="P:modified amino acid biosynthetic process"/>
    <property type="evidence" value="ECO:0007669"/>
    <property type="project" value="InterPro"/>
</dbReference>